<keyword evidence="3" id="KW-0238">DNA-binding</keyword>
<name>A0AAV6IJV1_9ERIC</name>
<keyword evidence="2" id="KW-0805">Transcription regulation</keyword>
<dbReference type="Gene3D" id="3.30.730.10">
    <property type="entry name" value="AP2/ERF domain"/>
    <property type="match status" value="1"/>
</dbReference>
<evidence type="ECO:0000259" key="7">
    <source>
        <dbReference type="PROSITE" id="PS51032"/>
    </source>
</evidence>
<sequence>MEVDKEEATTDVVVWELNLQQECNTSTLGHHVGPLTNPTPIPTLTPTLYDYMEHFTTVKVSVCDVVSFGKKTTMADSRKKHTRACTHLGASGSGCGGKKTRVWLGAFDSAADAARAYDAAARSCSPCSRPAGPRPSVPARSMRAAQQQHRFKPPVRPEEFRSNCDSSSSVVDDCCQNDLMSSDDINDSRSVPKNDMITESEDEVYGRRYSVDSSPQDDRVPANNAAAQRYYSYASGSVYLDDVTSSRETIGRGNGNVAERMMRGANRYPIGRNEDESFDSATSSEFRACKWE</sequence>
<evidence type="ECO:0000256" key="2">
    <source>
        <dbReference type="ARBA" id="ARBA00023015"/>
    </source>
</evidence>
<dbReference type="GO" id="GO:0003700">
    <property type="term" value="F:DNA-binding transcription factor activity"/>
    <property type="evidence" value="ECO:0007669"/>
    <property type="project" value="InterPro"/>
</dbReference>
<proteinExistence type="predicted"/>
<gene>
    <name evidence="8" type="ORF">RHGRI_029521</name>
</gene>
<feature type="domain" description="AP2/ERF" evidence="7">
    <location>
        <begin position="69"/>
        <end position="121"/>
    </location>
</feature>
<organism evidence="8 9">
    <name type="scientific">Rhododendron griersonianum</name>
    <dbReference type="NCBI Taxonomy" id="479676"/>
    <lineage>
        <taxon>Eukaryota</taxon>
        <taxon>Viridiplantae</taxon>
        <taxon>Streptophyta</taxon>
        <taxon>Embryophyta</taxon>
        <taxon>Tracheophyta</taxon>
        <taxon>Spermatophyta</taxon>
        <taxon>Magnoliopsida</taxon>
        <taxon>eudicotyledons</taxon>
        <taxon>Gunneridae</taxon>
        <taxon>Pentapetalae</taxon>
        <taxon>asterids</taxon>
        <taxon>Ericales</taxon>
        <taxon>Ericaceae</taxon>
        <taxon>Ericoideae</taxon>
        <taxon>Rhodoreae</taxon>
        <taxon>Rhododendron</taxon>
    </lineage>
</organism>
<evidence type="ECO:0000313" key="8">
    <source>
        <dbReference type="EMBL" id="KAG5528891.1"/>
    </source>
</evidence>
<dbReference type="GO" id="GO:0003677">
    <property type="term" value="F:DNA binding"/>
    <property type="evidence" value="ECO:0007669"/>
    <property type="project" value="UniProtKB-KW"/>
</dbReference>
<keyword evidence="9" id="KW-1185">Reference proteome</keyword>
<evidence type="ECO:0000313" key="9">
    <source>
        <dbReference type="Proteomes" id="UP000823749"/>
    </source>
</evidence>
<evidence type="ECO:0000256" key="4">
    <source>
        <dbReference type="ARBA" id="ARBA00023163"/>
    </source>
</evidence>
<reference evidence="8" key="1">
    <citation type="submission" date="2020-08" db="EMBL/GenBank/DDBJ databases">
        <title>Plant Genome Project.</title>
        <authorList>
            <person name="Zhang R.-G."/>
        </authorList>
    </citation>
    <scope>NUCLEOTIDE SEQUENCE</scope>
    <source>
        <strain evidence="8">WSP0</strain>
        <tissue evidence="8">Leaf</tissue>
    </source>
</reference>
<dbReference type="SMART" id="SM00380">
    <property type="entry name" value="AP2"/>
    <property type="match status" value="1"/>
</dbReference>
<dbReference type="GO" id="GO:0005634">
    <property type="term" value="C:nucleus"/>
    <property type="evidence" value="ECO:0007669"/>
    <property type="project" value="UniProtKB-SubCell"/>
</dbReference>
<feature type="region of interest" description="Disordered" evidence="6">
    <location>
        <begin position="123"/>
        <end position="202"/>
    </location>
</feature>
<accession>A0AAV6IJV1</accession>
<dbReference type="AlphaFoldDB" id="A0AAV6IJV1"/>
<keyword evidence="4" id="KW-0804">Transcription</keyword>
<comment type="subcellular location">
    <subcellularLocation>
        <location evidence="1">Nucleus</location>
    </subcellularLocation>
</comment>
<dbReference type="InterPro" id="IPR016177">
    <property type="entry name" value="DNA-bd_dom_sf"/>
</dbReference>
<comment type="caution">
    <text evidence="8">The sequence shown here is derived from an EMBL/GenBank/DDBJ whole genome shotgun (WGS) entry which is preliminary data.</text>
</comment>
<dbReference type="InterPro" id="IPR036955">
    <property type="entry name" value="AP2/ERF_dom_sf"/>
</dbReference>
<evidence type="ECO:0000256" key="5">
    <source>
        <dbReference type="ARBA" id="ARBA00023242"/>
    </source>
</evidence>
<evidence type="ECO:0000256" key="3">
    <source>
        <dbReference type="ARBA" id="ARBA00023125"/>
    </source>
</evidence>
<keyword evidence="5" id="KW-0539">Nucleus</keyword>
<evidence type="ECO:0000256" key="1">
    <source>
        <dbReference type="ARBA" id="ARBA00004123"/>
    </source>
</evidence>
<dbReference type="PROSITE" id="PS51032">
    <property type="entry name" value="AP2_ERF"/>
    <property type="match status" value="1"/>
</dbReference>
<feature type="region of interest" description="Disordered" evidence="6">
    <location>
        <begin position="268"/>
        <end position="292"/>
    </location>
</feature>
<dbReference type="SUPFAM" id="SSF54171">
    <property type="entry name" value="DNA-binding domain"/>
    <property type="match status" value="1"/>
</dbReference>
<dbReference type="InterPro" id="IPR001471">
    <property type="entry name" value="AP2/ERF_dom"/>
</dbReference>
<feature type="compositionally biased region" description="Low complexity" evidence="6">
    <location>
        <begin position="164"/>
        <end position="174"/>
    </location>
</feature>
<dbReference type="EMBL" id="JACTNZ010000010">
    <property type="protein sequence ID" value="KAG5528891.1"/>
    <property type="molecule type" value="Genomic_DNA"/>
</dbReference>
<dbReference type="Proteomes" id="UP000823749">
    <property type="component" value="Chromosome 10"/>
</dbReference>
<protein>
    <recommendedName>
        <fullName evidence="7">AP2/ERF domain-containing protein</fullName>
    </recommendedName>
</protein>
<evidence type="ECO:0000256" key="6">
    <source>
        <dbReference type="SAM" id="MobiDB-lite"/>
    </source>
</evidence>